<dbReference type="AlphaFoldDB" id="A2BKP8"/>
<accession>A2BKP8</accession>
<sequence length="154" mass="16240">MPGHMPGPGWIGTEPMPVDNITVVPVAGEHLGLCRAGAMTLSAGVTVASNDTILIHYSVGLPNPCYSLNKLSAWPRWVNDTLVVAVEANYMSPPPHAVCIQVLPPPTTSIIAVQLPDELLHAQEVPVVVELRALDSNTGILHVCSVKGVVKISS</sequence>
<evidence type="ECO:0000313" key="1">
    <source>
        <dbReference type="EMBL" id="ABM80559.1"/>
    </source>
</evidence>
<reference evidence="1 2" key="1">
    <citation type="journal article" date="2007" name="Archaea">
        <title>The genome of Hyperthermus butylicus: a sulfur-reducing, peptide fermenting, neutrophilic Crenarchaeote growing up to 108 degrees C.</title>
        <authorList>
            <person name="Brugger K."/>
            <person name="Chen L."/>
            <person name="Stark M."/>
            <person name="Zibat A."/>
            <person name="Redder P."/>
            <person name="Ruepp A."/>
            <person name="Awayez M."/>
            <person name="She Q."/>
            <person name="Garrett R.A."/>
            <person name="Klenk H.P."/>
        </authorList>
    </citation>
    <scope>NUCLEOTIDE SEQUENCE [LARGE SCALE GENOMIC DNA]</scope>
    <source>
        <strain evidence="2">DSM 5456 / JCM 9403 / PLM1-5</strain>
    </source>
</reference>
<proteinExistence type="predicted"/>
<gene>
    <name evidence="1" type="ordered locus">Hbut_0704</name>
</gene>
<organism evidence="1 2">
    <name type="scientific">Hyperthermus butylicus (strain DSM 5456 / JCM 9403 / PLM1-5)</name>
    <dbReference type="NCBI Taxonomy" id="415426"/>
    <lineage>
        <taxon>Archaea</taxon>
        <taxon>Thermoproteota</taxon>
        <taxon>Thermoprotei</taxon>
        <taxon>Desulfurococcales</taxon>
        <taxon>Pyrodictiaceae</taxon>
        <taxon>Hyperthermus</taxon>
    </lineage>
</organism>
<dbReference type="Proteomes" id="UP000002593">
    <property type="component" value="Chromosome"/>
</dbReference>
<evidence type="ECO:0000313" key="2">
    <source>
        <dbReference type="Proteomes" id="UP000002593"/>
    </source>
</evidence>
<dbReference type="EnsemblBacteria" id="ABM80559">
    <property type="protein sequence ID" value="ABM80559"/>
    <property type="gene ID" value="Hbut_0704"/>
</dbReference>
<dbReference type="EMBL" id="CP000493">
    <property type="protein sequence ID" value="ABM80559.1"/>
    <property type="molecule type" value="Genomic_DNA"/>
</dbReference>
<dbReference type="HOGENOM" id="CLU_1700257_0_0_2"/>
<protein>
    <submittedName>
        <fullName evidence="1">Uncharacterized protein</fullName>
    </submittedName>
</protein>
<keyword evidence="2" id="KW-1185">Reference proteome</keyword>
<name>A2BKP8_HYPBU</name>
<dbReference type="KEGG" id="hbu:Hbut_0704"/>